<evidence type="ECO:0000313" key="1">
    <source>
        <dbReference type="EMBL" id="OPA86141.1"/>
    </source>
</evidence>
<comment type="caution">
    <text evidence="1">The sequence shown here is derived from an EMBL/GenBank/DDBJ whole genome shotgun (WGS) entry which is preliminary data.</text>
</comment>
<evidence type="ECO:0008006" key="3">
    <source>
        <dbReference type="Google" id="ProtNLM"/>
    </source>
</evidence>
<sequence>MKQFTVLLFCVVLLTGCDISFNNGPPKVVTLTDPGTPQQQQQVFEAAGRFVHLLDDGKADETWALLSPVFKAKTSEFVWINSIKGLRMGLGTLKEHGSVSMGFTNEMPDAPAGRYAVVEFPSTFSTTSVKEKVILREDDSHWLIVGYFVNKSVVFGDQAKTKP</sequence>
<dbReference type="RefSeq" id="WP_078742514.1">
    <property type="nucleotide sequence ID" value="NZ_MSDF01000052.1"/>
</dbReference>
<dbReference type="AlphaFoldDB" id="A0A1T2Y1Z1"/>
<dbReference type="InterPro" id="IPR025091">
    <property type="entry name" value="DUF4019"/>
</dbReference>
<proteinExistence type="predicted"/>
<dbReference type="Proteomes" id="UP000190965">
    <property type="component" value="Unassembled WGS sequence"/>
</dbReference>
<dbReference type="EMBL" id="MSDF01000052">
    <property type="protein sequence ID" value="OPA86141.1"/>
    <property type="molecule type" value="Genomic_DNA"/>
</dbReference>
<reference evidence="1 2" key="1">
    <citation type="submission" date="2016-12" db="EMBL/GenBank/DDBJ databases">
        <title>Draft genome sequences of seven strains of Pseudomonas fluorescens that produce 4-formylaminooxyvinylglycine.</title>
        <authorList>
            <person name="Okrent R.A."/>
            <person name="Manning V.A."/>
            <person name="Trippe K.M."/>
        </authorList>
    </citation>
    <scope>NUCLEOTIDE SEQUENCE [LARGE SCALE GENOMIC DNA]</scope>
    <source>
        <strain evidence="1 2">P5A</strain>
    </source>
</reference>
<accession>A0A1T2Y1Z1</accession>
<dbReference type="OrthoDB" id="6890327at2"/>
<dbReference type="Pfam" id="PF13211">
    <property type="entry name" value="DUF4019"/>
    <property type="match status" value="1"/>
</dbReference>
<protein>
    <recommendedName>
        <fullName evidence="3">DUF4019 domain-containing protein</fullName>
    </recommendedName>
</protein>
<dbReference type="PROSITE" id="PS51257">
    <property type="entry name" value="PROKAR_LIPOPROTEIN"/>
    <property type="match status" value="1"/>
</dbReference>
<name>A0A1T2Y1Z1_PSEFL</name>
<organism evidence="1 2">
    <name type="scientific">Pseudomonas fluorescens</name>
    <dbReference type="NCBI Taxonomy" id="294"/>
    <lineage>
        <taxon>Bacteria</taxon>
        <taxon>Pseudomonadati</taxon>
        <taxon>Pseudomonadota</taxon>
        <taxon>Gammaproteobacteria</taxon>
        <taxon>Pseudomonadales</taxon>
        <taxon>Pseudomonadaceae</taxon>
        <taxon>Pseudomonas</taxon>
    </lineage>
</organism>
<gene>
    <name evidence="1" type="ORF">BFW87_25680</name>
</gene>
<evidence type="ECO:0000313" key="2">
    <source>
        <dbReference type="Proteomes" id="UP000190965"/>
    </source>
</evidence>